<evidence type="ECO:0000259" key="2">
    <source>
        <dbReference type="PROSITE" id="PS50850"/>
    </source>
</evidence>
<protein>
    <recommendedName>
        <fullName evidence="2">Major facilitator superfamily (MFS) profile domain-containing protein</fullName>
    </recommendedName>
</protein>
<evidence type="ECO:0000256" key="1">
    <source>
        <dbReference type="SAM" id="Phobius"/>
    </source>
</evidence>
<feature type="transmembrane region" description="Helical" evidence="1">
    <location>
        <begin position="39"/>
        <end position="61"/>
    </location>
</feature>
<feature type="non-terminal residue" evidence="3">
    <location>
        <position position="1"/>
    </location>
</feature>
<feature type="transmembrane region" description="Helical" evidence="1">
    <location>
        <begin position="222"/>
        <end position="244"/>
    </location>
</feature>
<accession>A0A381RG58</accession>
<dbReference type="AlphaFoldDB" id="A0A381RG58"/>
<dbReference type="Gene3D" id="1.20.1250.20">
    <property type="entry name" value="MFS general substrate transporter like domains"/>
    <property type="match status" value="1"/>
</dbReference>
<dbReference type="GO" id="GO:0022857">
    <property type="term" value="F:transmembrane transporter activity"/>
    <property type="evidence" value="ECO:0007669"/>
    <property type="project" value="InterPro"/>
</dbReference>
<dbReference type="InterPro" id="IPR011701">
    <property type="entry name" value="MFS"/>
</dbReference>
<dbReference type="PANTHER" id="PTHR23521:SF2">
    <property type="entry name" value="TRANSPORTER MFS SUPERFAMILY"/>
    <property type="match status" value="1"/>
</dbReference>
<dbReference type="SUPFAM" id="SSF103473">
    <property type="entry name" value="MFS general substrate transporter"/>
    <property type="match status" value="1"/>
</dbReference>
<feature type="transmembrane region" description="Helical" evidence="1">
    <location>
        <begin position="163"/>
        <end position="184"/>
    </location>
</feature>
<dbReference type="PANTHER" id="PTHR23521">
    <property type="entry name" value="TRANSPORTER MFS SUPERFAMILY"/>
    <property type="match status" value="1"/>
</dbReference>
<dbReference type="InterPro" id="IPR020846">
    <property type="entry name" value="MFS_dom"/>
</dbReference>
<feature type="transmembrane region" description="Helical" evidence="1">
    <location>
        <begin position="105"/>
        <end position="124"/>
    </location>
</feature>
<feature type="transmembrane region" description="Helical" evidence="1">
    <location>
        <begin position="130"/>
        <end position="151"/>
    </location>
</feature>
<feature type="transmembrane region" description="Helical" evidence="1">
    <location>
        <begin position="190"/>
        <end position="210"/>
    </location>
</feature>
<keyword evidence="1" id="KW-0472">Membrane</keyword>
<dbReference type="GO" id="GO:0005886">
    <property type="term" value="C:plasma membrane"/>
    <property type="evidence" value="ECO:0007669"/>
    <property type="project" value="TreeGrafter"/>
</dbReference>
<sequence>VENASRHEQSVVYGIPLEKMNQGQKQPGALRRHWDRGRALAAVISCVSIYGITISLFTPLLSLILESRAVSSTLIGGLAMMTPLGVILGSFFVPRYLQIFSGRRLLLIGIGFEIFLIILLLAMSDLASWFVIRFFMGVTGSVLFIVSDSWVAEITPDAIRGRVMGLYNTVLLFSFAVGPLILTMTGTSGVLPFVWGILLMVLAALPLIFADRYVPESSGNRSFNVFSFTRVAPLLVFGCVAVAFKEMSATSLLPV</sequence>
<dbReference type="EMBL" id="UINC01001894">
    <property type="protein sequence ID" value="SUZ90431.1"/>
    <property type="molecule type" value="Genomic_DNA"/>
</dbReference>
<evidence type="ECO:0000313" key="3">
    <source>
        <dbReference type="EMBL" id="SUZ90431.1"/>
    </source>
</evidence>
<feature type="non-terminal residue" evidence="3">
    <location>
        <position position="255"/>
    </location>
</feature>
<proteinExistence type="predicted"/>
<organism evidence="3">
    <name type="scientific">marine metagenome</name>
    <dbReference type="NCBI Taxonomy" id="408172"/>
    <lineage>
        <taxon>unclassified sequences</taxon>
        <taxon>metagenomes</taxon>
        <taxon>ecological metagenomes</taxon>
    </lineage>
</organism>
<keyword evidence="1" id="KW-1133">Transmembrane helix</keyword>
<dbReference type="Pfam" id="PF07690">
    <property type="entry name" value="MFS_1"/>
    <property type="match status" value="1"/>
</dbReference>
<name>A0A381RG58_9ZZZZ</name>
<feature type="domain" description="Major facilitator superfamily (MFS) profile" evidence="2">
    <location>
        <begin position="39"/>
        <end position="255"/>
    </location>
</feature>
<keyword evidence="1" id="KW-0812">Transmembrane</keyword>
<reference evidence="3" key="1">
    <citation type="submission" date="2018-05" db="EMBL/GenBank/DDBJ databases">
        <authorList>
            <person name="Lanie J.A."/>
            <person name="Ng W.-L."/>
            <person name="Kazmierczak K.M."/>
            <person name="Andrzejewski T.M."/>
            <person name="Davidsen T.M."/>
            <person name="Wayne K.J."/>
            <person name="Tettelin H."/>
            <person name="Glass J.I."/>
            <person name="Rusch D."/>
            <person name="Podicherti R."/>
            <person name="Tsui H.-C.T."/>
            <person name="Winkler M.E."/>
        </authorList>
    </citation>
    <scope>NUCLEOTIDE SEQUENCE</scope>
</reference>
<gene>
    <name evidence="3" type="ORF">METZ01_LOCUS43285</name>
</gene>
<dbReference type="InterPro" id="IPR036259">
    <property type="entry name" value="MFS_trans_sf"/>
</dbReference>
<dbReference type="PROSITE" id="PS50850">
    <property type="entry name" value="MFS"/>
    <property type="match status" value="1"/>
</dbReference>
<feature type="transmembrane region" description="Helical" evidence="1">
    <location>
        <begin position="73"/>
        <end position="93"/>
    </location>
</feature>